<keyword evidence="2" id="KW-0378">Hydrolase</keyword>
<evidence type="ECO:0000259" key="3">
    <source>
        <dbReference type="Pfam" id="PF00149"/>
    </source>
</evidence>
<dbReference type="Gene3D" id="3.60.21.10">
    <property type="match status" value="1"/>
</dbReference>
<evidence type="ECO:0000313" key="5">
    <source>
        <dbReference type="Proteomes" id="UP000199444"/>
    </source>
</evidence>
<evidence type="ECO:0000256" key="1">
    <source>
        <dbReference type="ARBA" id="ARBA00022723"/>
    </source>
</evidence>
<keyword evidence="1" id="KW-0479">Metal-binding</keyword>
<dbReference type="Proteomes" id="UP000199444">
    <property type="component" value="Unassembled WGS sequence"/>
</dbReference>
<dbReference type="GO" id="GO:0016020">
    <property type="term" value="C:membrane"/>
    <property type="evidence" value="ECO:0007669"/>
    <property type="project" value="GOC"/>
</dbReference>
<dbReference type="EMBL" id="FNKD01000003">
    <property type="protein sequence ID" value="SDQ77848.1"/>
    <property type="molecule type" value="Genomic_DNA"/>
</dbReference>
<protein>
    <recommendedName>
        <fullName evidence="3">Calcineurin-like phosphoesterase domain-containing protein</fullName>
    </recommendedName>
</protein>
<dbReference type="InterPro" id="IPR004843">
    <property type="entry name" value="Calcineurin-like_PHP"/>
</dbReference>
<reference evidence="4 5" key="1">
    <citation type="submission" date="2016-10" db="EMBL/GenBank/DDBJ databases">
        <authorList>
            <person name="de Groot N.N."/>
        </authorList>
    </citation>
    <scope>NUCLEOTIDE SEQUENCE [LARGE SCALE GENOMIC DNA]</scope>
    <source>
        <strain evidence="4 5">CGMCC 1.10449</strain>
    </source>
</reference>
<sequence>MKFFTKKKLLLVLAIIVFAIALSYHQNNVLTTTELDVHSDELPEGFDGYRIVHLSDLHSKSFGENQKRLVERVKNENPDLIVFTGDIVDQKDFNKKPGIILMENIATIAPVYFVTGNHEWWSEEYSSLENDLEGAGVSVLRNSSELIQVKGSSIAISGIDDPARAEDSYAEKGIVSESIDSLKIKMSAEFSILLSHRPEMFSVYQDHKIDLTFSGHAHGGQFRLPFIGGVIAPDQGLFPNYTAGKYVENGSAMIVSRGLGNSIIPQRIFNRPEVVSVTLHANDQ</sequence>
<feature type="domain" description="Calcineurin-like phosphoesterase" evidence="3">
    <location>
        <begin position="50"/>
        <end position="219"/>
    </location>
</feature>
<dbReference type="AlphaFoldDB" id="A0A1H1DNP8"/>
<dbReference type="RefSeq" id="WP_092493317.1">
    <property type="nucleotide sequence ID" value="NZ_FNKD01000003.1"/>
</dbReference>
<evidence type="ECO:0000256" key="2">
    <source>
        <dbReference type="ARBA" id="ARBA00022801"/>
    </source>
</evidence>
<organism evidence="4 5">
    <name type="scientific">Virgibacillus salinus</name>
    <dbReference type="NCBI Taxonomy" id="553311"/>
    <lineage>
        <taxon>Bacteria</taxon>
        <taxon>Bacillati</taxon>
        <taxon>Bacillota</taxon>
        <taxon>Bacilli</taxon>
        <taxon>Bacillales</taxon>
        <taxon>Bacillaceae</taxon>
        <taxon>Virgibacillus</taxon>
    </lineage>
</organism>
<dbReference type="GO" id="GO:0008758">
    <property type="term" value="F:UDP-2,3-diacylglucosamine hydrolase activity"/>
    <property type="evidence" value="ECO:0007669"/>
    <property type="project" value="TreeGrafter"/>
</dbReference>
<dbReference type="Pfam" id="PF00149">
    <property type="entry name" value="Metallophos"/>
    <property type="match status" value="1"/>
</dbReference>
<keyword evidence="5" id="KW-1185">Reference proteome</keyword>
<dbReference type="CDD" id="cd07385">
    <property type="entry name" value="MPP_YkuE_C"/>
    <property type="match status" value="1"/>
</dbReference>
<dbReference type="GO" id="GO:0046872">
    <property type="term" value="F:metal ion binding"/>
    <property type="evidence" value="ECO:0007669"/>
    <property type="project" value="UniProtKB-KW"/>
</dbReference>
<dbReference type="PANTHER" id="PTHR31302:SF31">
    <property type="entry name" value="PHOSPHODIESTERASE YAEI"/>
    <property type="match status" value="1"/>
</dbReference>
<gene>
    <name evidence="4" type="ORF">SAMN05216231_2493</name>
</gene>
<proteinExistence type="predicted"/>
<dbReference type="SUPFAM" id="SSF56300">
    <property type="entry name" value="Metallo-dependent phosphatases"/>
    <property type="match status" value="1"/>
</dbReference>
<evidence type="ECO:0000313" key="4">
    <source>
        <dbReference type="EMBL" id="SDQ77848.1"/>
    </source>
</evidence>
<dbReference type="InterPro" id="IPR051158">
    <property type="entry name" value="Metallophosphoesterase_sf"/>
</dbReference>
<dbReference type="STRING" id="553311.SAMN05216231_2493"/>
<accession>A0A1H1DNP8</accession>
<name>A0A1H1DNP8_9BACI</name>
<dbReference type="PANTHER" id="PTHR31302">
    <property type="entry name" value="TRANSMEMBRANE PROTEIN WITH METALLOPHOSPHOESTERASE DOMAIN-RELATED"/>
    <property type="match status" value="1"/>
</dbReference>
<dbReference type="InterPro" id="IPR029052">
    <property type="entry name" value="Metallo-depent_PP-like"/>
</dbReference>
<dbReference type="GO" id="GO:0009245">
    <property type="term" value="P:lipid A biosynthetic process"/>
    <property type="evidence" value="ECO:0007669"/>
    <property type="project" value="TreeGrafter"/>
</dbReference>